<gene>
    <name evidence="1" type="ORF">JV551A3_V1_1320114</name>
</gene>
<name>A0AAQ1P967_9PSED</name>
<dbReference type="EMBL" id="OPYN01000132">
    <property type="protein sequence ID" value="SPO61368.1"/>
    <property type="molecule type" value="Genomic_DNA"/>
</dbReference>
<reference evidence="1 2" key="1">
    <citation type="submission" date="2018-02" db="EMBL/GenBank/DDBJ databases">
        <authorList>
            <person name="Dubost A."/>
        </authorList>
    </citation>
    <scope>NUCLEOTIDE SEQUENCE [LARGE SCALE GENOMIC DNA]</scope>
    <source>
        <strain evidence="2">JV551A3</strain>
    </source>
</reference>
<dbReference type="Proteomes" id="UP000294335">
    <property type="component" value="Unassembled WGS sequence"/>
</dbReference>
<keyword evidence="2" id="KW-1185">Reference proteome</keyword>
<organism evidence="1 2">
    <name type="scientific">Pseudomonas inefficax</name>
    <dbReference type="NCBI Taxonomy" id="2078786"/>
    <lineage>
        <taxon>Bacteria</taxon>
        <taxon>Pseudomonadati</taxon>
        <taxon>Pseudomonadota</taxon>
        <taxon>Gammaproteobacteria</taxon>
        <taxon>Pseudomonadales</taxon>
        <taxon>Pseudomonadaceae</taxon>
        <taxon>Pseudomonas</taxon>
    </lineage>
</organism>
<proteinExistence type="predicted"/>
<comment type="caution">
    <text evidence="1">The sequence shown here is derived from an EMBL/GenBank/DDBJ whole genome shotgun (WGS) entry which is preliminary data.</text>
</comment>
<evidence type="ECO:0000313" key="1">
    <source>
        <dbReference type="EMBL" id="SPO61368.1"/>
    </source>
</evidence>
<dbReference type="AlphaFoldDB" id="A0AAQ1P967"/>
<sequence>MCCEEASTPDITAMAFTDSSQHKAAPTKSERLIGYSLRVMN</sequence>
<accession>A0AAQ1P967</accession>
<evidence type="ECO:0000313" key="2">
    <source>
        <dbReference type="Proteomes" id="UP000294335"/>
    </source>
</evidence>
<protein>
    <submittedName>
        <fullName evidence="1">Uncharacterized protein</fullName>
    </submittedName>
</protein>